<name>A0A177XVZ1_9VIBR</name>
<keyword evidence="5" id="KW-0997">Cell inner membrane</keyword>
<evidence type="ECO:0000313" key="15">
    <source>
        <dbReference type="Proteomes" id="UP000078406"/>
    </source>
</evidence>
<dbReference type="PANTHER" id="PTHR32089:SF112">
    <property type="entry name" value="LYSOZYME-LIKE PROTEIN-RELATED"/>
    <property type="match status" value="1"/>
</dbReference>
<dbReference type="NCBIfam" id="TIGR00229">
    <property type="entry name" value="sensory_box"/>
    <property type="match status" value="1"/>
</dbReference>
<accession>A0A177XVZ1</accession>
<dbReference type="Proteomes" id="UP000078406">
    <property type="component" value="Unassembled WGS sequence"/>
</dbReference>
<evidence type="ECO:0000256" key="3">
    <source>
        <dbReference type="ARBA" id="ARBA00022481"/>
    </source>
</evidence>
<dbReference type="InterPro" id="IPR013655">
    <property type="entry name" value="PAS_fold_3"/>
</dbReference>
<dbReference type="SMART" id="SM00283">
    <property type="entry name" value="MA"/>
    <property type="match status" value="1"/>
</dbReference>
<evidence type="ECO:0000256" key="4">
    <source>
        <dbReference type="ARBA" id="ARBA00022500"/>
    </source>
</evidence>
<keyword evidence="2" id="KW-1003">Cell membrane</keyword>
<evidence type="ECO:0000256" key="1">
    <source>
        <dbReference type="ARBA" id="ARBA00004429"/>
    </source>
</evidence>
<feature type="domain" description="Methyl-accepting transducer" evidence="13">
    <location>
        <begin position="245"/>
        <end position="481"/>
    </location>
</feature>
<proteinExistence type="inferred from homology"/>
<dbReference type="AlphaFoldDB" id="A0A177XVZ1"/>
<dbReference type="InterPro" id="IPR004090">
    <property type="entry name" value="Chemotax_Me-accpt_rcpt"/>
</dbReference>
<dbReference type="InterPro" id="IPR000014">
    <property type="entry name" value="PAS"/>
</dbReference>
<dbReference type="PANTHER" id="PTHR32089">
    <property type="entry name" value="METHYL-ACCEPTING CHEMOTAXIS PROTEIN MCPB"/>
    <property type="match status" value="1"/>
</dbReference>
<dbReference type="GO" id="GO:0052131">
    <property type="term" value="P:positive aerotaxis"/>
    <property type="evidence" value="ECO:0007669"/>
    <property type="project" value="UniProtKB-ARBA"/>
</dbReference>
<evidence type="ECO:0000313" key="14">
    <source>
        <dbReference type="EMBL" id="OAJ92773.1"/>
    </source>
</evidence>
<evidence type="ECO:0000256" key="5">
    <source>
        <dbReference type="ARBA" id="ARBA00022519"/>
    </source>
</evidence>
<dbReference type="GO" id="GO:0005886">
    <property type="term" value="C:plasma membrane"/>
    <property type="evidence" value="ECO:0007669"/>
    <property type="project" value="UniProtKB-SubCell"/>
</dbReference>
<keyword evidence="8 12" id="KW-0472">Membrane</keyword>
<dbReference type="GO" id="GO:0007165">
    <property type="term" value="P:signal transduction"/>
    <property type="evidence" value="ECO:0007669"/>
    <property type="project" value="UniProtKB-KW"/>
</dbReference>
<dbReference type="RefSeq" id="WP_054962322.1">
    <property type="nucleotide sequence ID" value="NZ_LLEI02000064.1"/>
</dbReference>
<evidence type="ECO:0000256" key="12">
    <source>
        <dbReference type="SAM" id="Phobius"/>
    </source>
</evidence>
<evidence type="ECO:0000259" key="13">
    <source>
        <dbReference type="PROSITE" id="PS50111"/>
    </source>
</evidence>
<dbReference type="Gene3D" id="3.30.450.20">
    <property type="entry name" value="PAS domain"/>
    <property type="match status" value="1"/>
</dbReference>
<dbReference type="SUPFAM" id="SSF58104">
    <property type="entry name" value="Methyl-accepting chemotaxis protein (MCP) signaling domain"/>
    <property type="match status" value="1"/>
</dbReference>
<evidence type="ECO:0000256" key="10">
    <source>
        <dbReference type="ARBA" id="ARBA00029447"/>
    </source>
</evidence>
<comment type="caution">
    <text evidence="14">The sequence shown here is derived from an EMBL/GenBank/DDBJ whole genome shotgun (WGS) entry which is preliminary data.</text>
</comment>
<keyword evidence="6 12" id="KW-0812">Transmembrane</keyword>
<dbReference type="FunFam" id="3.30.450.20:FF:000046">
    <property type="entry name" value="Aerotaxis sensor receptor"/>
    <property type="match status" value="1"/>
</dbReference>
<sequence length="518" mass="56896">MRVNQPVTQKEVTYPSEYNLLSITKPSSHITYASQDFCKVAGYTLDELVDQPHNIVRHPDMPPAAFENMWGYLKQGNSWMGLVKNRCKNGDHYWVDAFASPIKENGRTVEYQSVRLAPNRKHVKNAEQIYAQLNQGKTPLQLQLPRTRLWQRMSAVLLLAALVTSGVAAYSPIAAIWLFFILGTITAYTQTRRLEDLSAQARKVFDNPLMELVYNKRVDDISEIQLAFKMRQSEINSIVGRIQDSNQQISKAASSSAKNCETTAENLVGQTSETEQVAAAINEMHSTANEIAQNAQSASDVTDQANTAANEGRASVTQTIDSINELSKQLGVASEVIQQLVEHGRTIGEVLVIIQGVAEQTNLLALNAAIEAARAGEQGRGFAVVADEVRQLAQRSHESTEEIQNIIKLIQVSTEKAVQAMNEGNQLSDVCVDCANTSGDKLDSLLHQVTDISDRNSQIATAIEEMARVTDDMNSSVQSISDVCAATNILASDTKDECEGLVDNLGSQGKLVTQFRKL</sequence>
<keyword evidence="3" id="KW-0488">Methylation</keyword>
<dbReference type="Pfam" id="PF00015">
    <property type="entry name" value="MCPsignal"/>
    <property type="match status" value="1"/>
</dbReference>
<dbReference type="GO" id="GO:0004888">
    <property type="term" value="F:transmembrane signaling receptor activity"/>
    <property type="evidence" value="ECO:0007669"/>
    <property type="project" value="InterPro"/>
</dbReference>
<dbReference type="PROSITE" id="PS50111">
    <property type="entry name" value="CHEMOTAXIS_TRANSDUC_2"/>
    <property type="match status" value="1"/>
</dbReference>
<feature type="transmembrane region" description="Helical" evidence="12">
    <location>
        <begin position="156"/>
        <end position="182"/>
    </location>
</feature>
<dbReference type="FunFam" id="1.10.287.950:FF:000001">
    <property type="entry name" value="Methyl-accepting chemotaxis sensory transducer"/>
    <property type="match status" value="1"/>
</dbReference>
<dbReference type="InterPro" id="IPR035965">
    <property type="entry name" value="PAS-like_dom_sf"/>
</dbReference>
<keyword evidence="9 11" id="KW-0807">Transducer</keyword>
<evidence type="ECO:0000256" key="7">
    <source>
        <dbReference type="ARBA" id="ARBA00022989"/>
    </source>
</evidence>
<dbReference type="CDD" id="cd11386">
    <property type="entry name" value="MCP_signal"/>
    <property type="match status" value="1"/>
</dbReference>
<comment type="similarity">
    <text evidence="10">Belongs to the methyl-accepting chemotaxis (MCP) protein family.</text>
</comment>
<organism evidence="14 15">
    <name type="scientific">Vibrio bivalvicida</name>
    <dbReference type="NCBI Taxonomy" id="1276888"/>
    <lineage>
        <taxon>Bacteria</taxon>
        <taxon>Pseudomonadati</taxon>
        <taxon>Pseudomonadota</taxon>
        <taxon>Gammaproteobacteria</taxon>
        <taxon>Vibrionales</taxon>
        <taxon>Vibrionaceae</taxon>
        <taxon>Vibrio</taxon>
        <taxon>Vibrio oreintalis group</taxon>
    </lineage>
</organism>
<dbReference type="Gene3D" id="1.10.287.950">
    <property type="entry name" value="Methyl-accepting chemotaxis protein"/>
    <property type="match status" value="1"/>
</dbReference>
<evidence type="ECO:0000256" key="8">
    <source>
        <dbReference type="ARBA" id="ARBA00023136"/>
    </source>
</evidence>
<dbReference type="SUPFAM" id="SSF55785">
    <property type="entry name" value="PYP-like sensor domain (PAS domain)"/>
    <property type="match status" value="1"/>
</dbReference>
<keyword evidence="4" id="KW-0145">Chemotaxis</keyword>
<gene>
    <name evidence="14" type="ORF">APB76_19015</name>
</gene>
<evidence type="ECO:0000256" key="2">
    <source>
        <dbReference type="ARBA" id="ARBA00022475"/>
    </source>
</evidence>
<comment type="subcellular location">
    <subcellularLocation>
        <location evidence="1">Cell inner membrane</location>
        <topology evidence="1">Multi-pass membrane protein</topology>
    </subcellularLocation>
</comment>
<keyword evidence="7 12" id="KW-1133">Transmembrane helix</keyword>
<dbReference type="PRINTS" id="PR00260">
    <property type="entry name" value="CHEMTRNSDUCR"/>
</dbReference>
<evidence type="ECO:0000256" key="6">
    <source>
        <dbReference type="ARBA" id="ARBA00022692"/>
    </source>
</evidence>
<evidence type="ECO:0000256" key="9">
    <source>
        <dbReference type="ARBA" id="ARBA00023224"/>
    </source>
</evidence>
<dbReference type="Pfam" id="PF08447">
    <property type="entry name" value="PAS_3"/>
    <property type="match status" value="1"/>
</dbReference>
<protein>
    <submittedName>
        <fullName evidence="14">Chemotaxis protein</fullName>
    </submittedName>
</protein>
<dbReference type="CDD" id="cd00130">
    <property type="entry name" value="PAS"/>
    <property type="match status" value="1"/>
</dbReference>
<reference evidence="14 15" key="1">
    <citation type="journal article" date="2016" name="Syst. Appl. Microbiol.">
        <title>Vibrio bivalvicida sp. nov., a novel larval pathogen for bivalve molluscs reared in a hatchery.</title>
        <authorList>
            <person name="Dubert J."/>
            <person name="Romalde J.L."/>
            <person name="Prado S."/>
            <person name="Barja J.L."/>
        </authorList>
    </citation>
    <scope>NUCLEOTIDE SEQUENCE [LARGE SCALE GENOMIC DNA]</scope>
    <source>
        <strain evidence="14 15">605</strain>
    </source>
</reference>
<evidence type="ECO:0000256" key="11">
    <source>
        <dbReference type="PROSITE-ProRule" id="PRU00284"/>
    </source>
</evidence>
<dbReference type="InterPro" id="IPR004089">
    <property type="entry name" value="MCPsignal_dom"/>
</dbReference>
<dbReference type="EMBL" id="LLEI02000064">
    <property type="protein sequence ID" value="OAJ92773.1"/>
    <property type="molecule type" value="Genomic_DNA"/>
</dbReference>